<protein>
    <submittedName>
        <fullName evidence="5">AraC family transcriptional regulator</fullName>
    </submittedName>
</protein>
<dbReference type="InterPro" id="IPR009057">
    <property type="entry name" value="Homeodomain-like_sf"/>
</dbReference>
<evidence type="ECO:0000259" key="4">
    <source>
        <dbReference type="PROSITE" id="PS01124"/>
    </source>
</evidence>
<evidence type="ECO:0000313" key="5">
    <source>
        <dbReference type="EMBL" id="TFE26965.1"/>
    </source>
</evidence>
<keyword evidence="2" id="KW-0804">Transcription</keyword>
<keyword evidence="3" id="KW-0472">Membrane</keyword>
<accession>A0A4Y8M2R0</accession>
<keyword evidence="3" id="KW-1133">Transmembrane helix</keyword>
<sequence length="818" mass="94195">MWSRIKPKKMYLSIFLYSCVAVCLLTLVFTMFLSQRFARSAMDEMDKSNQEKMRQVVKASEFTLQKLRQFALRVYSDESIALWINTDNNDYSPLALSKAATSVREFMSSEPFIHGIYLINFNIGQIYTSDSSIYTTQDFYDPIMLDYIKGHKTPYLQYVNHEVGGKSFLALVVPAAGPNQNYHGFVAILFSKPLLNVNMLQISEEDQNKIYIEGKNKEFILGNTDPALTKEIMEMDKSAAEQNGRWNSGKETWSIQTERLPIEGWNVYHLSPISLWQAKVTKIRSEIIGSSIFLLLTLLLYLFWQSYRSLKPISDLAYQIQSKLGKKHPIVRTTKTNTEMSWIHSGFDSLVEKIEQLNLSLKSSKALVKDDFLRQWILNSKSSRPIEEFIRNQTQILRTGWFRMAVIRLESYGRFEEQFDFASRKSLRFALGNIMTEVLVNHGYAAETVDFGSDHIVALISSSTSEEDAGLAVGAMEDVKIQISRWLKLEVQAAVSSVLDVEENLQIIYTQLYDLTLLGFINHEDRVFTSEDLERYERGKDSDLDEALLKQVIHSVQLKNDKALEGYLDHLTLHMQELSYEECKLQLTHIIYSIMKSFKNYKTFQGMKSIHTFLEQFATLEEVKSWLYQEMLQIIDQHRNKNASSRKDEVAAEMIEYVRNHLHNPMLSVDDIAAHVSMSVNYARQIFKDHFHCSLSDYITNQRKSKKLMIETDWQYGENDMLTGELKLHAEPQGLVLETSAAQWVIVTEDQQSYLQAAAQDQNGETFTVRIMAPISSKSGGNPQTPVSVTIWQGTQTNQRPFFQVFGQNFYGVVQETE</sequence>
<dbReference type="RefSeq" id="WP_135152192.1">
    <property type="nucleotide sequence ID" value="NZ_SOMN01000011.1"/>
</dbReference>
<dbReference type="GO" id="GO:0043565">
    <property type="term" value="F:sequence-specific DNA binding"/>
    <property type="evidence" value="ECO:0007669"/>
    <property type="project" value="InterPro"/>
</dbReference>
<organism evidence="5 6">
    <name type="scientific">Cohnella luojiensis</name>
    <dbReference type="NCBI Taxonomy" id="652876"/>
    <lineage>
        <taxon>Bacteria</taxon>
        <taxon>Bacillati</taxon>
        <taxon>Bacillota</taxon>
        <taxon>Bacilli</taxon>
        <taxon>Bacillales</taxon>
        <taxon>Paenibacillaceae</taxon>
        <taxon>Cohnella</taxon>
    </lineage>
</organism>
<dbReference type="PROSITE" id="PS01124">
    <property type="entry name" value="HTH_ARAC_FAMILY_2"/>
    <property type="match status" value="1"/>
</dbReference>
<evidence type="ECO:0000313" key="6">
    <source>
        <dbReference type="Proteomes" id="UP000297900"/>
    </source>
</evidence>
<feature type="transmembrane region" description="Helical" evidence="3">
    <location>
        <begin position="12"/>
        <end position="33"/>
    </location>
</feature>
<dbReference type="AlphaFoldDB" id="A0A4Y8M2R0"/>
<feature type="domain" description="HTH araC/xylS-type" evidence="4">
    <location>
        <begin position="652"/>
        <end position="703"/>
    </location>
</feature>
<keyword evidence="3" id="KW-0812">Transmembrane</keyword>
<proteinExistence type="predicted"/>
<dbReference type="GO" id="GO:0003700">
    <property type="term" value="F:DNA-binding transcription factor activity"/>
    <property type="evidence" value="ECO:0007669"/>
    <property type="project" value="InterPro"/>
</dbReference>
<reference evidence="5 6" key="1">
    <citation type="submission" date="2019-03" db="EMBL/GenBank/DDBJ databases">
        <title>Cohnella endophytica sp. nov., a novel endophytic bacterium isolated from bark of Sonneratia apetala.</title>
        <authorList>
            <person name="Tuo L."/>
        </authorList>
    </citation>
    <scope>NUCLEOTIDE SEQUENCE [LARGE SCALE GENOMIC DNA]</scope>
    <source>
        <strain evidence="5 6">CCTCC AB 208254</strain>
    </source>
</reference>
<dbReference type="InterPro" id="IPR018060">
    <property type="entry name" value="HTH_AraC"/>
</dbReference>
<name>A0A4Y8M2R0_9BACL</name>
<dbReference type="Gene3D" id="1.10.10.60">
    <property type="entry name" value="Homeodomain-like"/>
    <property type="match status" value="1"/>
</dbReference>
<gene>
    <name evidence="5" type="ORF">E2980_10740</name>
</gene>
<dbReference type="SUPFAM" id="SSF46689">
    <property type="entry name" value="Homeodomain-like"/>
    <property type="match status" value="1"/>
</dbReference>
<keyword evidence="6" id="KW-1185">Reference proteome</keyword>
<evidence type="ECO:0000256" key="2">
    <source>
        <dbReference type="ARBA" id="ARBA00023163"/>
    </source>
</evidence>
<keyword evidence="1" id="KW-0805">Transcription regulation</keyword>
<dbReference type="Proteomes" id="UP000297900">
    <property type="component" value="Unassembled WGS sequence"/>
</dbReference>
<evidence type="ECO:0000256" key="1">
    <source>
        <dbReference type="ARBA" id="ARBA00023015"/>
    </source>
</evidence>
<evidence type="ECO:0000256" key="3">
    <source>
        <dbReference type="SAM" id="Phobius"/>
    </source>
</evidence>
<feature type="transmembrane region" description="Helical" evidence="3">
    <location>
        <begin position="287"/>
        <end position="304"/>
    </location>
</feature>
<dbReference type="EMBL" id="SOMN01000011">
    <property type="protein sequence ID" value="TFE26965.1"/>
    <property type="molecule type" value="Genomic_DNA"/>
</dbReference>
<dbReference type="OrthoDB" id="2483982at2"/>
<comment type="caution">
    <text evidence="5">The sequence shown here is derived from an EMBL/GenBank/DDBJ whole genome shotgun (WGS) entry which is preliminary data.</text>
</comment>